<dbReference type="InterPro" id="IPR006311">
    <property type="entry name" value="TAT_signal"/>
</dbReference>
<evidence type="ECO:0000313" key="3">
    <source>
        <dbReference type="Proteomes" id="UP000727993"/>
    </source>
</evidence>
<comment type="caution">
    <text evidence="2">The sequence shown here is derived from an EMBL/GenBank/DDBJ whole genome shotgun (WGS) entry which is preliminary data.</text>
</comment>
<dbReference type="InterPro" id="IPR008557">
    <property type="entry name" value="PhoX"/>
</dbReference>
<evidence type="ECO:0000256" key="1">
    <source>
        <dbReference type="SAM" id="MobiDB-lite"/>
    </source>
</evidence>
<proteinExistence type="predicted"/>
<gene>
    <name evidence="2" type="ORF">IPN02_15940</name>
</gene>
<dbReference type="Pfam" id="PF05787">
    <property type="entry name" value="PhoX"/>
    <property type="match status" value="1"/>
</dbReference>
<protein>
    <submittedName>
        <fullName evidence="2">DUF839 domain-containing protein</fullName>
    </submittedName>
</protein>
<dbReference type="PROSITE" id="PS51318">
    <property type="entry name" value="TAT"/>
    <property type="match status" value="1"/>
</dbReference>
<reference evidence="2 3" key="1">
    <citation type="submission" date="2020-10" db="EMBL/GenBank/DDBJ databases">
        <title>Connecting structure to function with the recovery of over 1000 high-quality activated sludge metagenome-assembled genomes encoding full-length rRNA genes using long-read sequencing.</title>
        <authorList>
            <person name="Singleton C.M."/>
            <person name="Petriglieri F."/>
            <person name="Kristensen J.M."/>
            <person name="Kirkegaard R.H."/>
            <person name="Michaelsen T.Y."/>
            <person name="Andersen M.H."/>
            <person name="Karst S.M."/>
            <person name="Dueholm M.S."/>
            <person name="Nielsen P.H."/>
            <person name="Albertsen M."/>
        </authorList>
    </citation>
    <scope>NUCLEOTIDE SEQUENCE [LARGE SCALE GENOMIC DNA]</scope>
    <source>
        <strain evidence="2">Lyne_18-Q3-R50-59_MAXAC.006</strain>
    </source>
</reference>
<feature type="region of interest" description="Disordered" evidence="1">
    <location>
        <begin position="29"/>
        <end position="73"/>
    </location>
</feature>
<evidence type="ECO:0000313" key="2">
    <source>
        <dbReference type="EMBL" id="MBK9298296.1"/>
    </source>
</evidence>
<accession>A0A936NG08</accession>
<dbReference type="EMBL" id="JADJZA010000008">
    <property type="protein sequence ID" value="MBK9298296.1"/>
    <property type="molecule type" value="Genomic_DNA"/>
</dbReference>
<dbReference type="SUPFAM" id="SSF63825">
    <property type="entry name" value="YWTD domain"/>
    <property type="match status" value="1"/>
</dbReference>
<organism evidence="2 3">
    <name type="scientific">Candidatus Neomicrothrix subdominans</name>
    <dbReference type="NCBI Taxonomy" id="2954438"/>
    <lineage>
        <taxon>Bacteria</taxon>
        <taxon>Bacillati</taxon>
        <taxon>Actinomycetota</taxon>
        <taxon>Acidimicrobiia</taxon>
        <taxon>Acidimicrobiales</taxon>
        <taxon>Microthrixaceae</taxon>
        <taxon>Candidatus Neomicrothrix</taxon>
    </lineage>
</organism>
<dbReference type="PANTHER" id="PTHR35399:SF2">
    <property type="entry name" value="DUF839 DOMAIN-CONTAINING PROTEIN"/>
    <property type="match status" value="1"/>
</dbReference>
<sequence>MSPQHPPDSSRRRLLAALAGAPIGALLVGAGCSSDGGDTASTSGSKKKTTTSTSTNGVPTSAPSTPASWSKPTIDSGADGLLVPAGWSATVLARTGEKVGSTNYVWSPAPDGAATFADPDDDGWWVAINHEAASDNGGGASAIHLSDDGKVIAAHRILGGTTLNCAGGPTPWGTWLSGEEFDQGRVWEADPTVENSGEARPALGVFKHEAAGVDEAGKAVYLTEDQPDGRFYRFTPSSWPDLGAGTLEVAVVKGGSIDGTGAVTWAEVPDPSAAEMATRTQVADSTPYAGGEGIALGDGKIFFSTKLDNTVWAYDPASNEMSIVYRASGDGATGDGDVLTGVDNLWWDGPSATLLTAEDGGNMELVALGLDGSAVPILRVEGHDGSEITGPTVSPDRKFMTLSSQRGRKDSIGVTWLVEGPLPSV</sequence>
<name>A0A936NG08_9ACTN</name>
<dbReference type="Proteomes" id="UP000727993">
    <property type="component" value="Unassembled WGS sequence"/>
</dbReference>
<dbReference type="AlphaFoldDB" id="A0A936NG08"/>
<dbReference type="PANTHER" id="PTHR35399">
    <property type="entry name" value="SLR8030 PROTEIN"/>
    <property type="match status" value="1"/>
</dbReference>